<name>A0ABX9JP78_9BACT</name>
<dbReference type="Pfam" id="PF17957">
    <property type="entry name" value="Big_7"/>
    <property type="match status" value="14"/>
</dbReference>
<gene>
    <name evidence="2" type="ORF">ATI61_11659</name>
</gene>
<dbReference type="Gene3D" id="2.60.40.10">
    <property type="entry name" value="Immunoglobulins"/>
    <property type="match status" value="14"/>
</dbReference>
<dbReference type="InterPro" id="IPR013783">
    <property type="entry name" value="Ig-like_fold"/>
</dbReference>
<feature type="chain" id="PRO_5046209451" evidence="1">
    <location>
        <begin position="19"/>
        <end position="1713"/>
    </location>
</feature>
<evidence type="ECO:0000313" key="3">
    <source>
        <dbReference type="Proteomes" id="UP000256345"/>
    </source>
</evidence>
<proteinExistence type="predicted"/>
<reference evidence="2 3" key="1">
    <citation type="submission" date="2018-08" db="EMBL/GenBank/DDBJ databases">
        <title>Genomic Encyclopedia of Archaeal and Bacterial Type Strains, Phase II (KMG-II): from individual species to whole genera.</title>
        <authorList>
            <person name="Goeker M."/>
        </authorList>
    </citation>
    <scope>NUCLEOTIDE SEQUENCE [LARGE SCALE GENOMIC DNA]</scope>
    <source>
        <strain evidence="2 3">DSM 2261</strain>
    </source>
</reference>
<evidence type="ECO:0000256" key="1">
    <source>
        <dbReference type="SAM" id="SignalP"/>
    </source>
</evidence>
<evidence type="ECO:0000313" key="2">
    <source>
        <dbReference type="EMBL" id="REG23589.1"/>
    </source>
</evidence>
<dbReference type="PROSITE" id="PS51257">
    <property type="entry name" value="PROKAR_LIPOPROTEIN"/>
    <property type="match status" value="1"/>
</dbReference>
<protein>
    <submittedName>
        <fullName evidence="2">Ig-like protein group 3</fullName>
    </submittedName>
</protein>
<dbReference type="Proteomes" id="UP000256345">
    <property type="component" value="Unassembled WGS sequence"/>
</dbReference>
<accession>A0ABX9JP78</accession>
<feature type="signal peptide" evidence="1">
    <location>
        <begin position="1"/>
        <end position="18"/>
    </location>
</feature>
<organism evidence="2 3">
    <name type="scientific">Archangium gephyra</name>
    <dbReference type="NCBI Taxonomy" id="48"/>
    <lineage>
        <taxon>Bacteria</taxon>
        <taxon>Pseudomonadati</taxon>
        <taxon>Myxococcota</taxon>
        <taxon>Myxococcia</taxon>
        <taxon>Myxococcales</taxon>
        <taxon>Cystobacterineae</taxon>
        <taxon>Archangiaceae</taxon>
        <taxon>Archangium</taxon>
    </lineage>
</organism>
<sequence length="1713" mass="175596">MRTIRSLVTLFAAGLVLASCEPPSEGGTAGTEAGPSLETARGELIDCNGLGPNPPAISLTSPASGATLSGTVTLTVDATDDEGVMRVSFYVDGRLLVTDNTPPFELVWNTATHGNGLALLTAVASDTRCQATTSAPVGVTIENAGIAAYDPTWSAPACATAGSRCDSADLLSRRGPTLDEAHQPNTVGGSCVDGTAGITGYSSGPWLERLVVSRIDGTPFAAGKEVTVQATVMPSSGFYDESLDLYVAADPANPTWTLVATLFPSYSPGNPSTLSATYLMPLSGRHVLRGVYRTNGRSTAPSPCIPLPSGGAGGDDHDDLVITVGPETDTTPPAVAITSPVSGATLERFVHVTMEASDHFGLHRVELYDGATLLATYSRPPFSFSWATRTVPNGAHTLTARAYDLTGNVTTSAPVNVVINNDYVPPQVALLQPGEGTTVMGTVPLEASASDDRGPVRVEFSVDGRLIGTRDSPPFTLSWNSRLQNSPGGASSGVLNGAHVLSVTAYDLGGNPSTSSSVNVIVDNDYTAPSEATLTSPASGALLSGLVTLEATASDDRGIAEVLFYVDSRLIGSDTTAPYSLSWDSTEVSNGGHKLSIRARDTGANSKSSAEVTVQTSNAGNVRFDTSLLVPQCDTVAARCDSRELLLGRGGQEKNTPNTLDGCVDGNAFEYSDQKHEVNRIRVIREDGTALAAGKRVRIEVDVRTGYVPADTLTLYHSANAARGASFTQFASLQPTQGVGPYQTLSAELVLPAGSLQAIRARMTSNVNTTLCQAANNSTDRDDLVFAVAQEADTTPPSSVVLTSPANGATVTTSVTLTAVASDDFGVAAMDFYDGTTLIGTDTSAPFSVVWNSRNGPNGSRTLTARARDLAGNATVSAPVTVTASNDLSAPVVAITSPSDGARLATYVDIAASASDPEGVTKVEFYNGTQLLGTATSAPYTYRFYQPNAQTRSYALTAKAYDAAGNVGTSAQVVVTLAVELEPPVVSLTSPTSGARLSKTVSLSAEATDNQGMVSRVEFLLDGAVVIGSDTSAPFTFSWNTQTAASGNHTLSARATDPAGNQADSAAVSVTLDNAGPAVALTSPASGATVGSVVTLQASASDDAGVARVEFLVDGLLVGSDTTAPYSVAWDSSSWTNGSHTLSARAYDSLNNVATSAAVPVTTKQPTTTVALTSPTHNAYVKGLVPLNATATDDQGVVKVEFYVDGTLLGTDTTAPYELSWDSTQVADGAYTFSAKAYGPLGIPATSLPATVKVDNNAPAVALASPAPGAFLRRTVTLSATASDTLGVARVEFYDGATLLGTFTTAPYAMSWNTANTTGGAHTLTVKAMDDAGNVTTSAAVAVTVDNTAPTAALSAPAQSAYVRGTVAFSATASDNQGVARVEFYAGDTLIGTDTSAPYELSWNSVLLADGYYTLRARAYDSAGNSGSAAIVVTLDNTPPDVALTSPAPGAFVRGTVLLDAIASDNNGMKRVEFYVDGTLVDSDINSNYQGAWYTTGVANGAHTLMAKAIDGAGNERTSAEVTVTVDNTAPTTALSTPAQGASVRGIVAISATASDNLGVDRVEFYAGTTLLGTSTTAPYGVSWDTTALTSGSTVTLTTKAYDAAGHVTTSAARTVTVDNVAPTVAITSPANGASFSGLTFSTNIQASASDNRGVTQVVFYDGGSVIGTDTTAPYSVSWNLLGTPKGTHTLTARAYDAAGNVTTSAPISVKVN</sequence>
<keyword evidence="1" id="KW-0732">Signal</keyword>
<dbReference type="RefSeq" id="WP_047857772.1">
    <property type="nucleotide sequence ID" value="NZ_CP011509.1"/>
</dbReference>
<comment type="caution">
    <text evidence="2">The sequence shown here is derived from an EMBL/GenBank/DDBJ whole genome shotgun (WGS) entry which is preliminary data.</text>
</comment>
<keyword evidence="3" id="KW-1185">Reference proteome</keyword>
<dbReference type="EMBL" id="QUMU01000016">
    <property type="protein sequence ID" value="REG23589.1"/>
    <property type="molecule type" value="Genomic_DNA"/>
</dbReference>